<dbReference type="PANTHER" id="PTHR10443">
    <property type="entry name" value="MICROSOMAL DIPEPTIDASE"/>
    <property type="match status" value="1"/>
</dbReference>
<dbReference type="InterPro" id="IPR008257">
    <property type="entry name" value="Pept_M19"/>
</dbReference>
<dbReference type="STRING" id="56730.IE4872_CH04092"/>
<dbReference type="PROSITE" id="PS51365">
    <property type="entry name" value="RENAL_DIPEPTIDASE_2"/>
    <property type="match status" value="1"/>
</dbReference>
<dbReference type="Pfam" id="PF01244">
    <property type="entry name" value="Peptidase_M19"/>
    <property type="match status" value="1"/>
</dbReference>
<dbReference type="Proteomes" id="UP000184749">
    <property type="component" value="Chromosome"/>
</dbReference>
<evidence type="ECO:0000313" key="1">
    <source>
        <dbReference type="EMBL" id="APO69673.1"/>
    </source>
</evidence>
<protein>
    <submittedName>
        <fullName evidence="1">Membrane dipeptidase protein</fullName>
    </submittedName>
</protein>
<dbReference type="EMBL" id="CP017101">
    <property type="protein sequence ID" value="APO69673.1"/>
    <property type="molecule type" value="Genomic_DNA"/>
</dbReference>
<sequence>MQLVFDGHNDVLLRLWTHERDGNDPVAEFLNGTTSGHIDGPRARQGGLAGGLCAIYVPSGDLVFADPDQNGHYETPMAAPLDRLPSLGVATEMAAIALRLDKAGAWRLCRTVKDIRNAMASGVFAAVMHMEGCEAIGPDLSALEVFHAAGLRSLGPVWSRHNVFGHGVPFAFPMSPDTAPGLTGAGFELVHECNRLGIMIDLSHITEKGFWDVAKTTDQPLVATHSNVHALTPVARNLTDKQLDAIRESKGLIGLNYATAMLRADGRSEGDTPIRDMIRHINYLVDRVGIDCVALGSDFDGATIPDEIGDAAGNQKLIAALRDVGYGEEDRRKLASENWLRILASAWGGEERLSQNAAL</sequence>
<gene>
    <name evidence="1" type="ORF">IE4872_CH04092</name>
</gene>
<dbReference type="GO" id="GO:0006508">
    <property type="term" value="P:proteolysis"/>
    <property type="evidence" value="ECO:0007669"/>
    <property type="project" value="InterPro"/>
</dbReference>
<dbReference type="AlphaFoldDB" id="A0A1L5NP58"/>
<name>A0A1L5NP58_9HYPH</name>
<dbReference type="OrthoDB" id="9804920at2"/>
<dbReference type="Gene3D" id="3.20.20.140">
    <property type="entry name" value="Metal-dependent hydrolases"/>
    <property type="match status" value="1"/>
</dbReference>
<accession>A0A1L5NP58</accession>
<evidence type="ECO:0000313" key="2">
    <source>
        <dbReference type="Proteomes" id="UP000184749"/>
    </source>
</evidence>
<proteinExistence type="predicted"/>
<dbReference type="RefSeq" id="WP_074070039.1">
    <property type="nucleotide sequence ID" value="NZ_CP017101.1"/>
</dbReference>
<organism evidence="1 2">
    <name type="scientific">Rhizobium gallicum</name>
    <dbReference type="NCBI Taxonomy" id="56730"/>
    <lineage>
        <taxon>Bacteria</taxon>
        <taxon>Pseudomonadati</taxon>
        <taxon>Pseudomonadota</taxon>
        <taxon>Alphaproteobacteria</taxon>
        <taxon>Hyphomicrobiales</taxon>
        <taxon>Rhizobiaceae</taxon>
        <taxon>Rhizobium/Agrobacterium group</taxon>
        <taxon>Rhizobium</taxon>
    </lineage>
</organism>
<dbReference type="CDD" id="cd01301">
    <property type="entry name" value="rDP_like"/>
    <property type="match status" value="1"/>
</dbReference>
<dbReference type="PANTHER" id="PTHR10443:SF12">
    <property type="entry name" value="DIPEPTIDASE"/>
    <property type="match status" value="1"/>
</dbReference>
<dbReference type="InterPro" id="IPR032466">
    <property type="entry name" value="Metal_Hydrolase"/>
</dbReference>
<dbReference type="SUPFAM" id="SSF51556">
    <property type="entry name" value="Metallo-dependent hydrolases"/>
    <property type="match status" value="1"/>
</dbReference>
<dbReference type="GO" id="GO:0070573">
    <property type="term" value="F:metallodipeptidase activity"/>
    <property type="evidence" value="ECO:0007669"/>
    <property type="project" value="InterPro"/>
</dbReference>
<reference evidence="1 2" key="1">
    <citation type="submission" date="2016-09" db="EMBL/GenBank/DDBJ databases">
        <title>The complete genome sequences of Rhizobium gallicum, symbiovars gallicum and phaseoli, symbionts associated to common bean (Phaseolus vulgaris).</title>
        <authorList>
            <person name="Bustos P."/>
            <person name="Santamaria R.I."/>
            <person name="Perez-Carrascal O.M."/>
            <person name="Juarez S."/>
            <person name="Lozano L."/>
            <person name="Martinez-Flores I."/>
            <person name="Martinez-Romero E."/>
            <person name="Cevallos M."/>
            <person name="Romero D."/>
            <person name="Davila G."/>
            <person name="Gonzalez V."/>
        </authorList>
    </citation>
    <scope>NUCLEOTIDE SEQUENCE [LARGE SCALE GENOMIC DNA]</scope>
    <source>
        <strain evidence="1 2">IE4872</strain>
    </source>
</reference>